<accession>A0A0A9WU51</accession>
<keyword evidence="1" id="KW-0418">Kinase</keyword>
<dbReference type="AlphaFoldDB" id="A0A0A9WU51"/>
<dbReference type="InterPro" id="IPR021109">
    <property type="entry name" value="Peptidase_aspartic_dom_sf"/>
</dbReference>
<reference evidence="1" key="2">
    <citation type="submission" date="2014-07" db="EMBL/GenBank/DDBJ databases">
        <authorList>
            <person name="Hull J."/>
        </authorList>
    </citation>
    <scope>NUCLEOTIDE SEQUENCE</scope>
</reference>
<sequence length="136" mass="15212">ANMTVEQKFLVLEIKDKGILGLDFLEQVGVRLDLPHRTLSVQDQNVPLCRRWQCVERGYKLVTDSQETSWIDVALADSDLPRGGEEYKSAAALLSNYADIFAIGDRPLGRCSIVSHSIDTGDTKPIKPNPRRIPYS</sequence>
<feature type="non-terminal residue" evidence="1">
    <location>
        <position position="1"/>
    </location>
</feature>
<reference evidence="1" key="1">
    <citation type="journal article" date="2014" name="PLoS ONE">
        <title>Transcriptome-Based Identification of ABC Transporters in the Western Tarnished Plant Bug Lygus hesperus.</title>
        <authorList>
            <person name="Hull J.J."/>
            <person name="Chaney K."/>
            <person name="Geib S.M."/>
            <person name="Fabrick J.A."/>
            <person name="Brent C.S."/>
            <person name="Walsh D."/>
            <person name="Lavine L.C."/>
        </authorList>
    </citation>
    <scope>NUCLEOTIDE SEQUENCE</scope>
</reference>
<keyword evidence="1" id="KW-0808">Transferase</keyword>
<organism evidence="1">
    <name type="scientific">Lygus hesperus</name>
    <name type="common">Western plant bug</name>
    <dbReference type="NCBI Taxonomy" id="30085"/>
    <lineage>
        <taxon>Eukaryota</taxon>
        <taxon>Metazoa</taxon>
        <taxon>Ecdysozoa</taxon>
        <taxon>Arthropoda</taxon>
        <taxon>Hexapoda</taxon>
        <taxon>Insecta</taxon>
        <taxon>Pterygota</taxon>
        <taxon>Neoptera</taxon>
        <taxon>Paraneoptera</taxon>
        <taxon>Hemiptera</taxon>
        <taxon>Heteroptera</taxon>
        <taxon>Panheteroptera</taxon>
        <taxon>Cimicomorpha</taxon>
        <taxon>Miridae</taxon>
        <taxon>Mirini</taxon>
        <taxon>Lygus</taxon>
    </lineage>
</organism>
<evidence type="ECO:0000313" key="1">
    <source>
        <dbReference type="EMBL" id="JAG11294.1"/>
    </source>
</evidence>
<gene>
    <name evidence="1" type="primary">Wee2</name>
    <name evidence="1" type="ORF">CM83_105705</name>
</gene>
<protein>
    <submittedName>
        <fullName evidence="1">Wee1-like protein kinase 2</fullName>
    </submittedName>
</protein>
<proteinExistence type="predicted"/>
<dbReference type="EMBL" id="GBHO01032310">
    <property type="protein sequence ID" value="JAG11294.1"/>
    <property type="molecule type" value="Transcribed_RNA"/>
</dbReference>
<dbReference type="GO" id="GO:0016301">
    <property type="term" value="F:kinase activity"/>
    <property type="evidence" value="ECO:0007669"/>
    <property type="project" value="UniProtKB-KW"/>
</dbReference>
<dbReference type="Gene3D" id="2.40.70.10">
    <property type="entry name" value="Acid Proteases"/>
    <property type="match status" value="1"/>
</dbReference>
<feature type="non-terminal residue" evidence="1">
    <location>
        <position position="136"/>
    </location>
</feature>
<name>A0A0A9WU51_LYGHE</name>